<dbReference type="RefSeq" id="WP_012787272.1">
    <property type="nucleotide sequence ID" value="NC_013131.1"/>
</dbReference>
<evidence type="ECO:0008006" key="3">
    <source>
        <dbReference type="Google" id="ProtNLM"/>
    </source>
</evidence>
<proteinExistence type="predicted"/>
<dbReference type="CDD" id="cd07821">
    <property type="entry name" value="PYR_PYL_RCAR_like"/>
    <property type="match status" value="1"/>
</dbReference>
<gene>
    <name evidence="1" type="ordered locus">Caci_3070</name>
</gene>
<accession>C7Q4L0</accession>
<dbReference type="eggNOG" id="COG3832">
    <property type="taxonomic scope" value="Bacteria"/>
</dbReference>
<sequence>MYATRPVDLDFLHTAPLRLSFANTLRAAPAAVFAAIAHDVATMPRWYGAVAKAEYGGAEPFGVGTKRRVKLVGGMAFHEEILAWDTPHRYAYRVERTTIPGIRAMAEEWAVLQTPAGTRVVWTMAIEAGFATAAAARASGPGMAVATRRALGRLDQMLAG</sequence>
<dbReference type="Proteomes" id="UP000000851">
    <property type="component" value="Chromosome"/>
</dbReference>
<dbReference type="HOGENOM" id="CLU_132575_1_0_11"/>
<dbReference type="AlphaFoldDB" id="C7Q4L0"/>
<evidence type="ECO:0000313" key="2">
    <source>
        <dbReference type="Proteomes" id="UP000000851"/>
    </source>
</evidence>
<dbReference type="STRING" id="479433.Caci_3070"/>
<dbReference type="InterPro" id="IPR023393">
    <property type="entry name" value="START-like_dom_sf"/>
</dbReference>
<protein>
    <recommendedName>
        <fullName evidence="3">Polyketide cyclase/dehydrase</fullName>
    </recommendedName>
</protein>
<dbReference type="EMBL" id="CP001700">
    <property type="protein sequence ID" value="ACU71979.1"/>
    <property type="molecule type" value="Genomic_DNA"/>
</dbReference>
<dbReference type="SUPFAM" id="SSF55961">
    <property type="entry name" value="Bet v1-like"/>
    <property type="match status" value="1"/>
</dbReference>
<dbReference type="InParanoid" id="C7Q4L0"/>
<dbReference type="OrthoDB" id="4277250at2"/>
<organism evidence="1 2">
    <name type="scientific">Catenulispora acidiphila (strain DSM 44928 / JCM 14897 / NBRC 102108 / NRRL B-24433 / ID139908)</name>
    <dbReference type="NCBI Taxonomy" id="479433"/>
    <lineage>
        <taxon>Bacteria</taxon>
        <taxon>Bacillati</taxon>
        <taxon>Actinomycetota</taxon>
        <taxon>Actinomycetes</taxon>
        <taxon>Catenulisporales</taxon>
        <taxon>Catenulisporaceae</taxon>
        <taxon>Catenulispora</taxon>
    </lineage>
</organism>
<dbReference type="KEGG" id="cai:Caci_3070"/>
<dbReference type="Pfam" id="PF10604">
    <property type="entry name" value="Polyketide_cyc2"/>
    <property type="match status" value="1"/>
</dbReference>
<name>C7Q4L0_CATAD</name>
<evidence type="ECO:0000313" key="1">
    <source>
        <dbReference type="EMBL" id="ACU71979.1"/>
    </source>
</evidence>
<reference evidence="1 2" key="1">
    <citation type="journal article" date="2009" name="Stand. Genomic Sci.">
        <title>Complete genome sequence of Catenulispora acidiphila type strain (ID 139908).</title>
        <authorList>
            <person name="Copeland A."/>
            <person name="Lapidus A."/>
            <person name="Glavina Del Rio T."/>
            <person name="Nolan M."/>
            <person name="Lucas S."/>
            <person name="Chen F."/>
            <person name="Tice H."/>
            <person name="Cheng J.F."/>
            <person name="Bruce D."/>
            <person name="Goodwin L."/>
            <person name="Pitluck S."/>
            <person name="Mikhailova N."/>
            <person name="Pati A."/>
            <person name="Ivanova N."/>
            <person name="Mavromatis K."/>
            <person name="Chen A."/>
            <person name="Palaniappan K."/>
            <person name="Chain P."/>
            <person name="Land M."/>
            <person name="Hauser L."/>
            <person name="Chang Y.J."/>
            <person name="Jeffries C.D."/>
            <person name="Chertkov O."/>
            <person name="Brettin T."/>
            <person name="Detter J.C."/>
            <person name="Han C."/>
            <person name="Ali Z."/>
            <person name="Tindall B.J."/>
            <person name="Goker M."/>
            <person name="Bristow J."/>
            <person name="Eisen J.A."/>
            <person name="Markowitz V."/>
            <person name="Hugenholtz P."/>
            <person name="Kyrpides N.C."/>
            <person name="Klenk H.P."/>
        </authorList>
    </citation>
    <scope>NUCLEOTIDE SEQUENCE [LARGE SCALE GENOMIC DNA]</scope>
    <source>
        <strain evidence="2">DSM 44928 / JCM 14897 / NBRC 102108 / NRRL B-24433 / ID139908</strain>
    </source>
</reference>
<keyword evidence="2" id="KW-1185">Reference proteome</keyword>
<dbReference type="InterPro" id="IPR019587">
    <property type="entry name" value="Polyketide_cyclase/dehydratase"/>
</dbReference>
<dbReference type="Gene3D" id="3.30.530.20">
    <property type="match status" value="1"/>
</dbReference>